<evidence type="ECO:0000313" key="2">
    <source>
        <dbReference type="EMBL" id="MCW3474307.1"/>
    </source>
</evidence>
<sequence>MADLDLMLLDRRVARLLAPWDRTDLPGMTVGVVRDGELVVHRQAGMASLELGVKLGPDSAFRIASVSKQFTCAAILMLAAEGRLGVADDVHAHLPELPDFGARITIAHLMHNTSGLRDMLEIMRLGGVDLSVPCSRADLLAGICRQRGLNFAPGSRYMYSNSNFLLLGLIVERLTGETLPDFLDTRIFAPLGMLRTRMVESTTDVVPHLATGYLPRNGDGGGWMRAAHGFPLGGEGGLVSSVEDLALWVRNMSTGRVGGAALVQALETQAPFTNGRSNNYARGLQVRSYRGVRAVDHGGLWPGYKTEFLRVPETGFAVICISNNGASDPYHLAHAVLDAAIEARPGVHPVRALPPAEALAGLPGRYLDPASGATLDMTLNGGTPMGCANGVPFQLRPTADGRLAASRSAEDFTAALSADGDTLEVEADAGFTSSYRRVAPGAALPAGLEGAYESPDIGAVWTLAEKDGALTVQVAGPLMKNGPWEIEPIEGDVIRIYPPSNLYRAWLDVRVLRGADGAVTGLNVNGGRARHLVFTRMGARP</sequence>
<feature type="domain" description="Beta-lactamase-related" evidence="1">
    <location>
        <begin position="20"/>
        <end position="339"/>
    </location>
</feature>
<evidence type="ECO:0000259" key="1">
    <source>
        <dbReference type="Pfam" id="PF00144"/>
    </source>
</evidence>
<dbReference type="InterPro" id="IPR050491">
    <property type="entry name" value="AmpC-like"/>
</dbReference>
<gene>
    <name evidence="2" type="ORF">OL599_06910</name>
</gene>
<dbReference type="PANTHER" id="PTHR46825:SF9">
    <property type="entry name" value="BETA-LACTAMASE-RELATED DOMAIN-CONTAINING PROTEIN"/>
    <property type="match status" value="1"/>
</dbReference>
<dbReference type="RefSeq" id="WP_264712933.1">
    <property type="nucleotide sequence ID" value="NZ_JAPDNT010000003.1"/>
</dbReference>
<reference evidence="2" key="2">
    <citation type="submission" date="2022-10" db="EMBL/GenBank/DDBJ databases">
        <authorList>
            <person name="Trinh H.N."/>
        </authorList>
    </citation>
    <scope>NUCLEOTIDE SEQUENCE</scope>
    <source>
        <strain evidence="2">RN2-1</strain>
    </source>
</reference>
<organism evidence="2 3">
    <name type="scientific">Limobrevibacterium gyesilva</name>
    <dbReference type="NCBI Taxonomy" id="2991712"/>
    <lineage>
        <taxon>Bacteria</taxon>
        <taxon>Pseudomonadati</taxon>
        <taxon>Pseudomonadota</taxon>
        <taxon>Alphaproteobacteria</taxon>
        <taxon>Acetobacterales</taxon>
        <taxon>Acetobacteraceae</taxon>
        <taxon>Limobrevibacterium</taxon>
    </lineage>
</organism>
<reference evidence="2" key="1">
    <citation type="submission" date="2022-09" db="EMBL/GenBank/DDBJ databases">
        <title>Rhodovastum sp. nov. RN2-1 isolated from soil in Seongnam, South Korea.</title>
        <authorList>
            <person name="Le N.T."/>
        </authorList>
    </citation>
    <scope>NUCLEOTIDE SEQUENCE</scope>
    <source>
        <strain evidence="2">RN2-1</strain>
    </source>
</reference>
<dbReference type="Pfam" id="PF00144">
    <property type="entry name" value="Beta-lactamase"/>
    <property type="match status" value="1"/>
</dbReference>
<dbReference type="Gene3D" id="3.40.710.10">
    <property type="entry name" value="DD-peptidase/beta-lactamase superfamily"/>
    <property type="match status" value="1"/>
</dbReference>
<evidence type="ECO:0000313" key="3">
    <source>
        <dbReference type="Proteomes" id="UP001165679"/>
    </source>
</evidence>
<proteinExistence type="predicted"/>
<dbReference type="InterPro" id="IPR012338">
    <property type="entry name" value="Beta-lactam/transpept-like"/>
</dbReference>
<dbReference type="PANTHER" id="PTHR46825">
    <property type="entry name" value="D-ALANYL-D-ALANINE-CARBOXYPEPTIDASE/ENDOPEPTIDASE AMPH"/>
    <property type="match status" value="1"/>
</dbReference>
<protein>
    <submittedName>
        <fullName evidence="2">Beta-lactamase family protein</fullName>
    </submittedName>
</protein>
<accession>A0AA41YL87</accession>
<dbReference type="InterPro" id="IPR001466">
    <property type="entry name" value="Beta-lactam-related"/>
</dbReference>
<dbReference type="Proteomes" id="UP001165679">
    <property type="component" value="Unassembled WGS sequence"/>
</dbReference>
<comment type="caution">
    <text evidence="2">The sequence shown here is derived from an EMBL/GenBank/DDBJ whole genome shotgun (WGS) entry which is preliminary data.</text>
</comment>
<keyword evidence="3" id="KW-1185">Reference proteome</keyword>
<dbReference type="AlphaFoldDB" id="A0AA41YL87"/>
<name>A0AA41YL87_9PROT</name>
<dbReference type="SUPFAM" id="SSF56601">
    <property type="entry name" value="beta-lactamase/transpeptidase-like"/>
    <property type="match status" value="1"/>
</dbReference>
<dbReference type="EMBL" id="JAPDNT010000003">
    <property type="protein sequence ID" value="MCW3474307.1"/>
    <property type="molecule type" value="Genomic_DNA"/>
</dbReference>